<gene>
    <name evidence="15" type="ORF">ACKVE0_07740</name>
</gene>
<evidence type="ECO:0000256" key="8">
    <source>
        <dbReference type="ARBA" id="ARBA00022777"/>
    </source>
</evidence>
<dbReference type="Gene3D" id="3.30.565.10">
    <property type="entry name" value="Histidine kinase-like ATPase, C-terminal domain"/>
    <property type="match status" value="1"/>
</dbReference>
<protein>
    <recommendedName>
        <fullName evidence="3">histidine kinase</fullName>
        <ecNumber evidence="3">2.7.13.3</ecNumber>
    </recommendedName>
</protein>
<evidence type="ECO:0000256" key="3">
    <source>
        <dbReference type="ARBA" id="ARBA00012438"/>
    </source>
</evidence>
<dbReference type="PANTHER" id="PTHR45436:SF14">
    <property type="entry name" value="SENSOR PROTEIN QSEC"/>
    <property type="match status" value="1"/>
</dbReference>
<evidence type="ECO:0000256" key="6">
    <source>
        <dbReference type="ARBA" id="ARBA00022692"/>
    </source>
</evidence>
<keyword evidence="7" id="KW-0547">Nucleotide-binding</keyword>
<dbReference type="InterPro" id="IPR050428">
    <property type="entry name" value="TCS_sensor_his_kinase"/>
</dbReference>
<feature type="domain" description="Histidine kinase" evidence="14">
    <location>
        <begin position="234"/>
        <end position="445"/>
    </location>
</feature>
<dbReference type="SUPFAM" id="SSF47384">
    <property type="entry name" value="Homodimeric domain of signal transducing histidine kinase"/>
    <property type="match status" value="1"/>
</dbReference>
<dbReference type="EC" id="2.7.13.3" evidence="3"/>
<dbReference type="Proteomes" id="UP001632339">
    <property type="component" value="Unassembled WGS sequence"/>
</dbReference>
<dbReference type="SMART" id="SM00387">
    <property type="entry name" value="HATPase_c"/>
    <property type="match status" value="1"/>
</dbReference>
<comment type="subcellular location">
    <subcellularLocation>
        <location evidence="2">Membrane</location>
        <topology evidence="2">Multi-pass membrane protein</topology>
    </subcellularLocation>
</comment>
<sequence length="447" mass="51172">MANLVSLQSKLVKTSLFSSMVAGMLALLLFVAISLYQTMQVQDQLMDEVSDMLLISDVTRAAGQQVDELSDEFDIQYLLKDQHQVLTQSKDFYIEKHSKVFDDNWIPGYHFIWQDQQLWRTYVAEDSELKMSVWVMQPIGQRFKELAQNMLLYGVILILLWLLQWGILHYSVKRQFKIIHQLSKDIAEKNADDLAPIQQKAPQLKELQPMVWQLNQLLQRLQQSLLAEQRFTADASHELRSPLSAIQMRLQVLKRKYPDLSQDLVSMQNDVNRGTQVLENLLLLARLDPTNTSQLPKTQVNLQLLVTEVLGALQPFSLEKKTDINSQVESQLFILANEKLLFSCLRNLIDNAIRYTPINGQVMIQIYQHEDKIMIRIDDNGQGVTPEVLTHLGERFYRVLGTKTQGSGLGISICKKIIDLHQGDISFSQSSYGGLSVLLQLPLTIHA</sequence>
<proteinExistence type="predicted"/>
<evidence type="ECO:0000313" key="15">
    <source>
        <dbReference type="EMBL" id="MFN0297417.1"/>
    </source>
</evidence>
<keyword evidence="10 13" id="KW-1133">Transmembrane helix</keyword>
<keyword evidence="8 15" id="KW-0418">Kinase</keyword>
<dbReference type="EMBL" id="JBJXCW010000006">
    <property type="protein sequence ID" value="MFN0297417.1"/>
    <property type="molecule type" value="Genomic_DNA"/>
</dbReference>
<evidence type="ECO:0000256" key="4">
    <source>
        <dbReference type="ARBA" id="ARBA00022553"/>
    </source>
</evidence>
<evidence type="ECO:0000256" key="2">
    <source>
        <dbReference type="ARBA" id="ARBA00004141"/>
    </source>
</evidence>
<reference evidence="15 16" key="1">
    <citation type="submission" date="2024-12" db="EMBL/GenBank/DDBJ databases">
        <title>C001-4G Acinetobacter sp. assembled genome.</title>
        <authorList>
            <person name="D'Arcy K."/>
            <person name="Kingdon A.D.H."/>
            <person name="Breen A."/>
            <person name="Mckeown C."/>
            <person name="Allman E."/>
            <person name="Sharma P."/>
            <person name="Mcleman A."/>
            <person name="Roberts A.P."/>
        </authorList>
    </citation>
    <scope>NUCLEOTIDE SEQUENCE [LARGE SCALE GENOMIC DNA]</scope>
    <source>
        <strain evidence="15 16">C1-4G</strain>
    </source>
</reference>
<dbReference type="InterPro" id="IPR005467">
    <property type="entry name" value="His_kinase_dom"/>
</dbReference>
<keyword evidence="6 13" id="KW-0812">Transmembrane</keyword>
<dbReference type="Pfam" id="PF00512">
    <property type="entry name" value="HisKA"/>
    <property type="match status" value="1"/>
</dbReference>
<evidence type="ECO:0000256" key="13">
    <source>
        <dbReference type="SAM" id="Phobius"/>
    </source>
</evidence>
<dbReference type="PRINTS" id="PR00344">
    <property type="entry name" value="BCTRLSENSOR"/>
</dbReference>
<organism evidence="15 16">
    <name type="scientific">Acinetobacter albensis</name>
    <dbReference type="NCBI Taxonomy" id="1673609"/>
    <lineage>
        <taxon>Bacteria</taxon>
        <taxon>Pseudomonadati</taxon>
        <taxon>Pseudomonadota</taxon>
        <taxon>Gammaproteobacteria</taxon>
        <taxon>Moraxellales</taxon>
        <taxon>Moraxellaceae</taxon>
        <taxon>Acinetobacter</taxon>
    </lineage>
</organism>
<keyword evidence="4" id="KW-0597">Phosphoprotein</keyword>
<evidence type="ECO:0000256" key="11">
    <source>
        <dbReference type="ARBA" id="ARBA00023012"/>
    </source>
</evidence>
<dbReference type="GO" id="GO:0016301">
    <property type="term" value="F:kinase activity"/>
    <property type="evidence" value="ECO:0007669"/>
    <property type="project" value="UniProtKB-KW"/>
</dbReference>
<accession>A0ABW9JUG6</accession>
<dbReference type="CDD" id="cd00075">
    <property type="entry name" value="HATPase"/>
    <property type="match status" value="1"/>
</dbReference>
<feature type="transmembrane region" description="Helical" evidence="13">
    <location>
        <begin position="151"/>
        <end position="172"/>
    </location>
</feature>
<evidence type="ECO:0000259" key="14">
    <source>
        <dbReference type="PROSITE" id="PS50109"/>
    </source>
</evidence>
<dbReference type="InterPro" id="IPR003594">
    <property type="entry name" value="HATPase_dom"/>
</dbReference>
<keyword evidence="11" id="KW-0902">Two-component regulatory system</keyword>
<evidence type="ECO:0000256" key="12">
    <source>
        <dbReference type="ARBA" id="ARBA00023136"/>
    </source>
</evidence>
<evidence type="ECO:0000256" key="1">
    <source>
        <dbReference type="ARBA" id="ARBA00000085"/>
    </source>
</evidence>
<keyword evidence="5" id="KW-0808">Transferase</keyword>
<dbReference type="CDD" id="cd00082">
    <property type="entry name" value="HisKA"/>
    <property type="match status" value="1"/>
</dbReference>
<keyword evidence="16" id="KW-1185">Reference proteome</keyword>
<dbReference type="Gene3D" id="1.10.287.130">
    <property type="match status" value="1"/>
</dbReference>
<keyword evidence="9" id="KW-0067">ATP-binding</keyword>
<dbReference type="Pfam" id="PF02518">
    <property type="entry name" value="HATPase_c"/>
    <property type="match status" value="1"/>
</dbReference>
<evidence type="ECO:0000313" key="16">
    <source>
        <dbReference type="Proteomes" id="UP001632339"/>
    </source>
</evidence>
<dbReference type="PROSITE" id="PS50109">
    <property type="entry name" value="HIS_KIN"/>
    <property type="match status" value="1"/>
</dbReference>
<evidence type="ECO:0000256" key="5">
    <source>
        <dbReference type="ARBA" id="ARBA00022679"/>
    </source>
</evidence>
<dbReference type="InterPro" id="IPR004358">
    <property type="entry name" value="Sig_transdc_His_kin-like_C"/>
</dbReference>
<dbReference type="SUPFAM" id="SSF55874">
    <property type="entry name" value="ATPase domain of HSP90 chaperone/DNA topoisomerase II/histidine kinase"/>
    <property type="match status" value="1"/>
</dbReference>
<comment type="catalytic activity">
    <reaction evidence="1">
        <text>ATP + protein L-histidine = ADP + protein N-phospho-L-histidine.</text>
        <dbReference type="EC" id="2.7.13.3"/>
    </reaction>
</comment>
<evidence type="ECO:0000256" key="9">
    <source>
        <dbReference type="ARBA" id="ARBA00022840"/>
    </source>
</evidence>
<feature type="transmembrane region" description="Helical" evidence="13">
    <location>
        <begin position="16"/>
        <end position="36"/>
    </location>
</feature>
<dbReference type="RefSeq" id="WP_409140102.1">
    <property type="nucleotide sequence ID" value="NZ_JBJXCW010000006.1"/>
</dbReference>
<dbReference type="InterPro" id="IPR036890">
    <property type="entry name" value="HATPase_C_sf"/>
</dbReference>
<evidence type="ECO:0000256" key="10">
    <source>
        <dbReference type="ARBA" id="ARBA00022989"/>
    </source>
</evidence>
<evidence type="ECO:0000256" key="7">
    <source>
        <dbReference type="ARBA" id="ARBA00022741"/>
    </source>
</evidence>
<dbReference type="SMART" id="SM00388">
    <property type="entry name" value="HisKA"/>
    <property type="match status" value="1"/>
</dbReference>
<name>A0ABW9JUG6_9GAMM</name>
<dbReference type="PANTHER" id="PTHR45436">
    <property type="entry name" value="SENSOR HISTIDINE KINASE YKOH"/>
    <property type="match status" value="1"/>
</dbReference>
<dbReference type="InterPro" id="IPR003661">
    <property type="entry name" value="HisK_dim/P_dom"/>
</dbReference>
<dbReference type="InterPro" id="IPR036097">
    <property type="entry name" value="HisK_dim/P_sf"/>
</dbReference>
<comment type="caution">
    <text evidence="15">The sequence shown here is derived from an EMBL/GenBank/DDBJ whole genome shotgun (WGS) entry which is preliminary data.</text>
</comment>
<keyword evidence="12 13" id="KW-0472">Membrane</keyword>